<protein>
    <submittedName>
        <fullName evidence="2">Uncharacterized protein</fullName>
    </submittedName>
</protein>
<dbReference type="Proteomes" id="UP000002173">
    <property type="component" value="Chromosome 3"/>
</dbReference>
<dbReference type="EMBL" id="AAXT01000001">
    <property type="protein sequence ID" value="EDO08611.1"/>
    <property type="molecule type" value="Genomic_DNA"/>
</dbReference>
<comment type="caution">
    <text evidence="2">The sequence shown here is derived from an EMBL/GenBank/DDBJ whole genome shotgun (WGS) entry which is preliminary data.</text>
</comment>
<accession>A7APX7</accession>
<evidence type="ECO:0000256" key="1">
    <source>
        <dbReference type="SAM" id="MobiDB-lite"/>
    </source>
</evidence>
<dbReference type="OMA" id="DAYYSMV"/>
<gene>
    <name evidence="2" type="ORF">BBOV_III010570</name>
</gene>
<dbReference type="STRING" id="5865.A7APX7"/>
<feature type="region of interest" description="Disordered" evidence="1">
    <location>
        <begin position="39"/>
        <end position="59"/>
    </location>
</feature>
<dbReference type="AlphaFoldDB" id="A7APX7"/>
<reference evidence="2 3" key="1">
    <citation type="journal article" date="2007" name="PLoS Pathog.">
        <title>Genome sequence of Babesia bovis and comparative analysis of apicomplexan hemoprotozoa.</title>
        <authorList>
            <person name="Brayton K.A."/>
            <person name="Lau A.O.T."/>
            <person name="Herndon D.R."/>
            <person name="Hannick L."/>
            <person name="Kappmeyer L.S."/>
            <person name="Berens S.J."/>
            <person name="Bidwell S.L."/>
            <person name="Brown W.C."/>
            <person name="Crabtree J."/>
            <person name="Fadrosh D."/>
            <person name="Feldblum T."/>
            <person name="Forberger H.A."/>
            <person name="Haas B.J."/>
            <person name="Howell J.M."/>
            <person name="Khouri H."/>
            <person name="Koo H."/>
            <person name="Mann D.J."/>
            <person name="Norimine J."/>
            <person name="Paulsen I.T."/>
            <person name="Radune D."/>
            <person name="Ren Q."/>
            <person name="Smith R.K. Jr."/>
            <person name="Suarez C.E."/>
            <person name="White O."/>
            <person name="Wortman J.R."/>
            <person name="Knowles D.P. Jr."/>
            <person name="McElwain T.F."/>
            <person name="Nene V.M."/>
        </authorList>
    </citation>
    <scope>NUCLEOTIDE SEQUENCE [LARGE SCALE GENOMIC DNA]</scope>
    <source>
        <strain evidence="2">T2Bo</strain>
    </source>
</reference>
<organism evidence="2 3">
    <name type="scientific">Babesia bovis</name>
    <dbReference type="NCBI Taxonomy" id="5865"/>
    <lineage>
        <taxon>Eukaryota</taxon>
        <taxon>Sar</taxon>
        <taxon>Alveolata</taxon>
        <taxon>Apicomplexa</taxon>
        <taxon>Aconoidasida</taxon>
        <taxon>Piroplasmida</taxon>
        <taxon>Babesiidae</taxon>
        <taxon>Babesia</taxon>
    </lineage>
</organism>
<evidence type="ECO:0000313" key="2">
    <source>
        <dbReference type="EMBL" id="EDO08611.1"/>
    </source>
</evidence>
<dbReference type="InParanoid" id="A7APX7"/>
<sequence length="261" mass="30873">MGKPPLSAVYFVRTPEVDEFLEEFIRVRSWHILENMGTSQSTGKDTSLVPRRRNVDTNSDDKDEVLVDDMLDVAKEMSHGSSIHLDAFISLVVNHNEFIDVLTNEEYDAIKPKRFKLYEIMKNTSITDRKIPKPRESTDLQSVLREAEERRYQRLVSNVQSKFKSTKSEVSAYKPPIIDSILQRRRERHFRRDTNVHRRVLGSRRCWGEGQYDESHYRDCMRLRCLDSRHDTLLDEELVIKRYIRSGLQVFPHINSEERKF</sequence>
<dbReference type="eggNOG" id="ENOG502TN1A">
    <property type="taxonomic scope" value="Eukaryota"/>
</dbReference>
<keyword evidence="3" id="KW-1185">Reference proteome</keyword>
<name>A7APX7_BABBO</name>
<proteinExistence type="predicted"/>
<dbReference type="VEuPathDB" id="PiroplasmaDB:BBOV_III010570"/>
<evidence type="ECO:0000313" key="3">
    <source>
        <dbReference type="Proteomes" id="UP000002173"/>
    </source>
</evidence>